<dbReference type="EMBL" id="ML002265">
    <property type="protein sequence ID" value="RKP39508.1"/>
    <property type="molecule type" value="Genomic_DNA"/>
</dbReference>
<proteinExistence type="predicted"/>
<protein>
    <submittedName>
        <fullName evidence="1">Uncharacterized protein</fullName>
    </submittedName>
</protein>
<evidence type="ECO:0000313" key="2">
    <source>
        <dbReference type="Proteomes" id="UP000268162"/>
    </source>
</evidence>
<organism evidence="1 2">
    <name type="scientific">Dimargaris cristalligena</name>
    <dbReference type="NCBI Taxonomy" id="215637"/>
    <lineage>
        <taxon>Eukaryota</taxon>
        <taxon>Fungi</taxon>
        <taxon>Fungi incertae sedis</taxon>
        <taxon>Zoopagomycota</taxon>
        <taxon>Kickxellomycotina</taxon>
        <taxon>Dimargaritomycetes</taxon>
        <taxon>Dimargaritales</taxon>
        <taxon>Dimargaritaceae</taxon>
        <taxon>Dimargaris</taxon>
    </lineage>
</organism>
<evidence type="ECO:0000313" key="1">
    <source>
        <dbReference type="EMBL" id="RKP39508.1"/>
    </source>
</evidence>
<reference evidence="2" key="1">
    <citation type="journal article" date="2018" name="Nat. Microbiol.">
        <title>Leveraging single-cell genomics to expand the fungal tree of life.</title>
        <authorList>
            <person name="Ahrendt S.R."/>
            <person name="Quandt C.A."/>
            <person name="Ciobanu D."/>
            <person name="Clum A."/>
            <person name="Salamov A."/>
            <person name="Andreopoulos B."/>
            <person name="Cheng J.F."/>
            <person name="Woyke T."/>
            <person name="Pelin A."/>
            <person name="Henrissat B."/>
            <person name="Reynolds N.K."/>
            <person name="Benny G.L."/>
            <person name="Smith M.E."/>
            <person name="James T.Y."/>
            <person name="Grigoriev I.V."/>
        </authorList>
    </citation>
    <scope>NUCLEOTIDE SEQUENCE [LARGE SCALE GENOMIC DNA]</scope>
    <source>
        <strain evidence="2">RSA 468</strain>
    </source>
</reference>
<dbReference type="Proteomes" id="UP000268162">
    <property type="component" value="Unassembled WGS sequence"/>
</dbReference>
<gene>
    <name evidence="1" type="ORF">BJ085DRAFT_37351</name>
</gene>
<sequence>MAIQIISCAPIPRPPRENEQILCKVSHLPHYLPTLPDRTPPTYPLQLAHSLTMVSIRLAVIAAAAVLLAGTQASPADHRFPDLSKRQLTGGSGNGSGGIGLGWGSCWNGWC</sequence>
<accession>A0A4Q0A177</accession>
<keyword evidence="2" id="KW-1185">Reference proteome</keyword>
<dbReference type="AlphaFoldDB" id="A0A4Q0A177"/>
<name>A0A4Q0A177_9FUNG</name>